<feature type="compositionally biased region" description="Pro residues" evidence="1">
    <location>
        <begin position="1"/>
        <end position="10"/>
    </location>
</feature>
<dbReference type="InterPro" id="IPR036638">
    <property type="entry name" value="HLH_DNA-bd_sf"/>
</dbReference>
<dbReference type="GO" id="GO:0046983">
    <property type="term" value="F:protein dimerization activity"/>
    <property type="evidence" value="ECO:0007669"/>
    <property type="project" value="InterPro"/>
</dbReference>
<accession>A0AB34KNQ9</accession>
<feature type="compositionally biased region" description="Acidic residues" evidence="1">
    <location>
        <begin position="225"/>
        <end position="235"/>
    </location>
</feature>
<evidence type="ECO:0000256" key="1">
    <source>
        <dbReference type="SAM" id="MobiDB-lite"/>
    </source>
</evidence>
<dbReference type="Pfam" id="PF00010">
    <property type="entry name" value="HLH"/>
    <property type="match status" value="1"/>
</dbReference>
<feature type="compositionally biased region" description="Low complexity" evidence="1">
    <location>
        <begin position="307"/>
        <end position="318"/>
    </location>
</feature>
<feature type="compositionally biased region" description="Low complexity" evidence="1">
    <location>
        <begin position="247"/>
        <end position="260"/>
    </location>
</feature>
<dbReference type="PANTHER" id="PTHR46266:SF4">
    <property type="entry name" value="TRANSCRIPTION FACTOR TT8"/>
    <property type="match status" value="1"/>
</dbReference>
<dbReference type="Proteomes" id="UP000803884">
    <property type="component" value="Unassembled WGS sequence"/>
</dbReference>
<feature type="compositionally biased region" description="Basic and acidic residues" evidence="1">
    <location>
        <begin position="392"/>
        <end position="414"/>
    </location>
</feature>
<feature type="compositionally biased region" description="Low complexity" evidence="1">
    <location>
        <begin position="108"/>
        <end position="117"/>
    </location>
</feature>
<dbReference type="InterPro" id="IPR011598">
    <property type="entry name" value="bHLH_dom"/>
</dbReference>
<feature type="compositionally biased region" description="Basic and acidic residues" evidence="1">
    <location>
        <begin position="355"/>
        <end position="365"/>
    </location>
</feature>
<dbReference type="EMBL" id="JAAQHG020000020">
    <property type="protein sequence ID" value="KAL1585230.1"/>
    <property type="molecule type" value="Genomic_DNA"/>
</dbReference>
<dbReference type="SMART" id="SM00353">
    <property type="entry name" value="HLH"/>
    <property type="match status" value="1"/>
</dbReference>
<name>A0AB34KNQ9_9PEZI</name>
<organism evidence="3 4">
    <name type="scientific">Cladosporium halotolerans</name>
    <dbReference type="NCBI Taxonomy" id="1052096"/>
    <lineage>
        <taxon>Eukaryota</taxon>
        <taxon>Fungi</taxon>
        <taxon>Dikarya</taxon>
        <taxon>Ascomycota</taxon>
        <taxon>Pezizomycotina</taxon>
        <taxon>Dothideomycetes</taxon>
        <taxon>Dothideomycetidae</taxon>
        <taxon>Cladosporiales</taxon>
        <taxon>Cladosporiaceae</taxon>
        <taxon>Cladosporium</taxon>
    </lineage>
</organism>
<reference evidence="3 4" key="1">
    <citation type="journal article" date="2020" name="Microbiol. Resour. Announc.">
        <title>Draft Genome Sequence of a Cladosporium Species Isolated from the Mesophotic Ascidian Didemnum maculosum.</title>
        <authorList>
            <person name="Gioti A."/>
            <person name="Siaperas R."/>
            <person name="Nikolaivits E."/>
            <person name="Le Goff G."/>
            <person name="Ouazzani J."/>
            <person name="Kotoulas G."/>
            <person name="Topakas E."/>
        </authorList>
    </citation>
    <scope>NUCLEOTIDE SEQUENCE [LARGE SCALE GENOMIC DNA]</scope>
    <source>
        <strain evidence="3 4">TM138-S3</strain>
    </source>
</reference>
<dbReference type="Gene3D" id="4.10.280.10">
    <property type="entry name" value="Helix-loop-helix DNA-binding domain"/>
    <property type="match status" value="1"/>
</dbReference>
<dbReference type="SUPFAM" id="SSF47459">
    <property type="entry name" value="HLH, helix-loop-helix DNA-binding domain"/>
    <property type="match status" value="1"/>
</dbReference>
<dbReference type="PANTHER" id="PTHR46266">
    <property type="entry name" value="TRANSCRIPTION FACTOR TT8"/>
    <property type="match status" value="1"/>
</dbReference>
<comment type="caution">
    <text evidence="3">The sequence shown here is derived from an EMBL/GenBank/DDBJ whole genome shotgun (WGS) entry which is preliminary data.</text>
</comment>
<protein>
    <recommendedName>
        <fullName evidence="2">BHLH domain-containing protein</fullName>
    </recommendedName>
</protein>
<dbReference type="AlphaFoldDB" id="A0AB34KNQ9"/>
<dbReference type="RefSeq" id="XP_069228336.1">
    <property type="nucleotide sequence ID" value="XM_069374437.1"/>
</dbReference>
<proteinExistence type="predicted"/>
<feature type="compositionally biased region" description="Low complexity" evidence="1">
    <location>
        <begin position="42"/>
        <end position="56"/>
    </location>
</feature>
<dbReference type="PROSITE" id="PS50888">
    <property type="entry name" value="BHLH"/>
    <property type="match status" value="1"/>
</dbReference>
<feature type="compositionally biased region" description="Polar residues" evidence="1">
    <location>
        <begin position="118"/>
        <end position="127"/>
    </location>
</feature>
<feature type="region of interest" description="Disordered" evidence="1">
    <location>
        <begin position="1"/>
        <end position="168"/>
    </location>
</feature>
<feature type="region of interest" description="Disordered" evidence="1">
    <location>
        <begin position="208"/>
        <end position="429"/>
    </location>
</feature>
<feature type="compositionally biased region" description="Basic residues" evidence="1">
    <location>
        <begin position="146"/>
        <end position="162"/>
    </location>
</feature>
<keyword evidence="4" id="KW-1185">Reference proteome</keyword>
<evidence type="ECO:0000259" key="2">
    <source>
        <dbReference type="PROSITE" id="PS50888"/>
    </source>
</evidence>
<evidence type="ECO:0000313" key="3">
    <source>
        <dbReference type="EMBL" id="KAL1585230.1"/>
    </source>
</evidence>
<feature type="domain" description="BHLH" evidence="2">
    <location>
        <begin position="148"/>
        <end position="199"/>
    </location>
</feature>
<sequence>MPRPLPPPTPGSSSDIRGKEGSHDAPTFTLPPTAYAEADRVSNSSSTPSNNGSDSSYRPVSPGTTTDNPRKRSAQPTMSVITKDDFSLPPPPTRSRKIIQMKPREIDQTSTQQAASSNSGKASNPPAQANGGKKGSGKGTTAAGRKIARKTAHSLIERRRRSKMNEEFGVLKDMIPACQGQEMHKLAILQAGIDYLRYLEQCVTDLQAQNNSPRPPPPPSRTPADEDLDSDDEMAEPVAEPEPQPQHQPYQQPHHNQQPHPSVPTYEPPPAPLQKTSSLISLPSLSQITTTASTNTTSPSVFSTRHYSVSSASQASYSPYIHSNQASPAFGPQLSHIPQYAPAPLGSPALPPLDRQSEKDAERSRAATPRQGVRSELELDQEATAALLMLNSDRRVWRGREGRGGSGAGEERRGSGVPGGMSVRDLLSG</sequence>
<feature type="compositionally biased region" description="Low complexity" evidence="1">
    <location>
        <begin position="276"/>
        <end position="300"/>
    </location>
</feature>
<dbReference type="GeneID" id="96007275"/>
<evidence type="ECO:0000313" key="4">
    <source>
        <dbReference type="Proteomes" id="UP000803884"/>
    </source>
</evidence>
<gene>
    <name evidence="3" type="ORF">WHR41_05832</name>
</gene>
<dbReference type="CDD" id="cd00083">
    <property type="entry name" value="bHLH_SF"/>
    <property type="match status" value="1"/>
</dbReference>